<dbReference type="AlphaFoldDB" id="A0A432VC35"/>
<dbReference type="EMBL" id="RKST01000001">
    <property type="protein sequence ID" value="RUM99663.1"/>
    <property type="molecule type" value="Genomic_DNA"/>
</dbReference>
<gene>
    <name evidence="2" type="ORF">EET67_01885</name>
</gene>
<dbReference type="OrthoDB" id="9153930at2"/>
<feature type="signal peptide" evidence="1">
    <location>
        <begin position="1"/>
        <end position="19"/>
    </location>
</feature>
<proteinExistence type="predicted"/>
<organism evidence="2 3">
    <name type="scientific">Borborobacter arsenicus</name>
    <dbReference type="NCBI Taxonomy" id="1851146"/>
    <lineage>
        <taxon>Bacteria</taxon>
        <taxon>Pseudomonadati</taxon>
        <taxon>Pseudomonadota</taxon>
        <taxon>Alphaproteobacteria</taxon>
        <taxon>Hyphomicrobiales</taxon>
        <taxon>Phyllobacteriaceae</taxon>
        <taxon>Borborobacter</taxon>
    </lineage>
</organism>
<name>A0A432VC35_9HYPH</name>
<evidence type="ECO:0000256" key="1">
    <source>
        <dbReference type="SAM" id="SignalP"/>
    </source>
</evidence>
<feature type="chain" id="PRO_5019155852" evidence="1">
    <location>
        <begin position="20"/>
        <end position="190"/>
    </location>
</feature>
<evidence type="ECO:0000313" key="2">
    <source>
        <dbReference type="EMBL" id="RUM99663.1"/>
    </source>
</evidence>
<sequence>MRRALLTLVLALSTSPSFATGEIEGLITPPDRTRLAQFGATRSAAIDEARRGGLAEDVSTLDMMLAKEPVSFADFDMTGEWQCRTIKAGGPAPLVVYGWFRCRVIDDGSGWTLEKLTGSQRTKGRFFTDSDSRLTYLGSFYVAGEKAKPYGSEADSDQAGYAFRSGPNEWRIEFPAPRYESKFDILEFKR</sequence>
<accession>A0A432VC35</accession>
<comment type="caution">
    <text evidence="2">The sequence shown here is derived from an EMBL/GenBank/DDBJ whole genome shotgun (WGS) entry which is preliminary data.</text>
</comment>
<keyword evidence="1" id="KW-0732">Signal</keyword>
<protein>
    <submittedName>
        <fullName evidence="2">DUF4893 domain-containing protein</fullName>
    </submittedName>
</protein>
<dbReference type="InterPro" id="IPR032609">
    <property type="entry name" value="DUF4893"/>
</dbReference>
<dbReference type="RefSeq" id="WP_128625902.1">
    <property type="nucleotide sequence ID" value="NZ_RKST01000001.1"/>
</dbReference>
<dbReference type="Proteomes" id="UP000281647">
    <property type="component" value="Unassembled WGS sequence"/>
</dbReference>
<dbReference type="Pfam" id="PF16233">
    <property type="entry name" value="DUF4893"/>
    <property type="match status" value="1"/>
</dbReference>
<keyword evidence="3" id="KW-1185">Reference proteome</keyword>
<evidence type="ECO:0000313" key="3">
    <source>
        <dbReference type="Proteomes" id="UP000281647"/>
    </source>
</evidence>
<reference evidence="2 3" key="1">
    <citation type="submission" date="2018-11" db="EMBL/GenBank/DDBJ databases">
        <title>Pseudaminobacter arsenicus sp. nov., an arsenic-resistant bacterium isolated from arsenic-rich aquifers.</title>
        <authorList>
            <person name="Mu Y."/>
        </authorList>
    </citation>
    <scope>NUCLEOTIDE SEQUENCE [LARGE SCALE GENOMIC DNA]</scope>
    <source>
        <strain evidence="2 3">CB3</strain>
    </source>
</reference>